<dbReference type="GO" id="GO:0006351">
    <property type="term" value="P:DNA-templated transcription"/>
    <property type="evidence" value="ECO:0007669"/>
    <property type="project" value="InterPro"/>
</dbReference>
<dbReference type="Pfam" id="PF04082">
    <property type="entry name" value="Fungal_trans"/>
    <property type="match status" value="1"/>
</dbReference>
<evidence type="ECO:0000256" key="4">
    <source>
        <dbReference type="ARBA" id="ARBA00023163"/>
    </source>
</evidence>
<evidence type="ECO:0000256" key="3">
    <source>
        <dbReference type="ARBA" id="ARBA00023125"/>
    </source>
</evidence>
<feature type="domain" description="Zn(2)-C6 fungal-type" evidence="7">
    <location>
        <begin position="21"/>
        <end position="50"/>
    </location>
</feature>
<dbReference type="GO" id="GO:0000981">
    <property type="term" value="F:DNA-binding transcription factor activity, RNA polymerase II-specific"/>
    <property type="evidence" value="ECO:0007669"/>
    <property type="project" value="InterPro"/>
</dbReference>
<feature type="compositionally biased region" description="Polar residues" evidence="6">
    <location>
        <begin position="92"/>
        <end position="104"/>
    </location>
</feature>
<dbReference type="SUPFAM" id="SSF57701">
    <property type="entry name" value="Zn2/Cys6 DNA-binding domain"/>
    <property type="match status" value="1"/>
</dbReference>
<dbReference type="GO" id="GO:0008270">
    <property type="term" value="F:zinc ion binding"/>
    <property type="evidence" value="ECO:0007669"/>
    <property type="project" value="InterPro"/>
</dbReference>
<dbReference type="InterPro" id="IPR001138">
    <property type="entry name" value="Zn2Cys6_DnaBD"/>
</dbReference>
<dbReference type="GeneID" id="4562517"/>
<organism evidence="8 9">
    <name type="scientific">Coccidioides immitis (strain RS)</name>
    <name type="common">Valley fever fungus</name>
    <dbReference type="NCBI Taxonomy" id="246410"/>
    <lineage>
        <taxon>Eukaryota</taxon>
        <taxon>Fungi</taxon>
        <taxon>Dikarya</taxon>
        <taxon>Ascomycota</taxon>
        <taxon>Pezizomycotina</taxon>
        <taxon>Eurotiomycetes</taxon>
        <taxon>Eurotiomycetidae</taxon>
        <taxon>Onygenales</taxon>
        <taxon>Onygenaceae</taxon>
        <taxon>Coccidioides</taxon>
    </lineage>
</organism>
<dbReference type="Pfam" id="PF00172">
    <property type="entry name" value="Zn_clus"/>
    <property type="match status" value="1"/>
</dbReference>
<accession>J3KCZ9</accession>
<dbReference type="KEGG" id="cim:CIMG_04194"/>
<evidence type="ECO:0000313" key="9">
    <source>
        <dbReference type="Proteomes" id="UP000001261"/>
    </source>
</evidence>
<gene>
    <name evidence="8" type="ORF">CIMG_04194</name>
</gene>
<evidence type="ECO:0000256" key="6">
    <source>
        <dbReference type="SAM" id="MobiDB-lite"/>
    </source>
</evidence>
<evidence type="ECO:0000313" key="8">
    <source>
        <dbReference type="EMBL" id="EAS33170.3"/>
    </source>
</evidence>
<keyword evidence="9" id="KW-1185">Reference proteome</keyword>
<dbReference type="CDD" id="cd12148">
    <property type="entry name" value="fungal_TF_MHR"/>
    <property type="match status" value="1"/>
</dbReference>
<sequence>MDSESNNGGPSAERPVLASRACDNCRVRKIKCDRASPCSNCRIAKSICRTSPRVKEQRQRVLISHQYEKKIETIDERLTSIERLLQDLALSIPTSSQAPPNTRQSSDHSRQNDGAKVRSVIQKSEATTPSAHFEGESALSAHSVLASAIFEQTMGSSPNIEQNPAMIQALSSLRDIVKGQTRPCGMHVLRFPGQSPGKRLDLSQLELPPLDIVLSMLRLSKGMPLFIPFAANLNLLVLDHYPIFFLTVPMLDLPSFTQLCKDLYFCTDEYSSAQFATVNCALSYLFKEYTYYGPNGTLKDKFNEYSDMCRLNFETIISSFDLFVEPNYDNILALAFGAFHATELSKTSLCWNFTAVAARMCQSLGYHRTFPRRDESGGDTPTNVTRERSLFWFIYMMDKSMSLCLGRTSTLQDYDIAVEYPELPDDPGLRPWRLLYQYWTEYSKIVGRVYELLFSARALCDSAAERSRKAQKLEEEIKDWRTTMARFEPGDAYHAFFFGWMIPGADLSYYLLLTLVYRALPPTQPPETPSGLSLLCVESARRALQLHQHVMLTFRAKDTYVMKGYVDWTILQCPFVPFLVIFCHTISSGDLDDLKLLEEVATSLQAAGSLSEGAERLYRLCMVFYQVAKVYVDAKRQEVENTNTTSEYQPIAYPGEQFDSYLNALGLGPSLAPSMLRGHADIGNNDGVEAIPELFDVEMAQSLEDWYLGNRHMMGLLESDF</sequence>
<keyword evidence="5" id="KW-0539">Nucleus</keyword>
<name>J3KCZ9_COCIM</name>
<dbReference type="InterPro" id="IPR050987">
    <property type="entry name" value="AtrR-like"/>
</dbReference>
<dbReference type="GO" id="GO:0003677">
    <property type="term" value="F:DNA binding"/>
    <property type="evidence" value="ECO:0007669"/>
    <property type="project" value="UniProtKB-KW"/>
</dbReference>
<keyword evidence="2" id="KW-0805">Transcription regulation</keyword>
<dbReference type="EMBL" id="GG704916">
    <property type="protein sequence ID" value="EAS33170.3"/>
    <property type="molecule type" value="Genomic_DNA"/>
</dbReference>
<protein>
    <submittedName>
        <fullName evidence="8">Transcription factor</fullName>
    </submittedName>
</protein>
<keyword evidence="4" id="KW-0804">Transcription</keyword>
<keyword evidence="3" id="KW-0238">DNA-binding</keyword>
<keyword evidence="1" id="KW-0479">Metal-binding</keyword>
<dbReference type="AlphaFoldDB" id="J3KCZ9"/>
<dbReference type="OMA" id="CKPSLCW"/>
<dbReference type="PROSITE" id="PS50048">
    <property type="entry name" value="ZN2_CY6_FUNGAL_2"/>
    <property type="match status" value="1"/>
</dbReference>
<dbReference type="SMART" id="SM00906">
    <property type="entry name" value="Fungal_trans"/>
    <property type="match status" value="1"/>
</dbReference>
<dbReference type="Gene3D" id="4.10.240.10">
    <property type="entry name" value="Zn(2)-C6 fungal-type DNA-binding domain"/>
    <property type="match status" value="1"/>
</dbReference>
<dbReference type="Proteomes" id="UP000001261">
    <property type="component" value="Unassembled WGS sequence"/>
</dbReference>
<dbReference type="InterPro" id="IPR036864">
    <property type="entry name" value="Zn2-C6_fun-type_DNA-bd_sf"/>
</dbReference>
<reference evidence="9" key="2">
    <citation type="journal article" date="2010" name="Genome Res.">
        <title>Population genomic sequencing of Coccidioides fungi reveals recent hybridization and transposon control.</title>
        <authorList>
            <person name="Neafsey D.E."/>
            <person name="Barker B.M."/>
            <person name="Sharpton T.J."/>
            <person name="Stajich J.E."/>
            <person name="Park D.J."/>
            <person name="Whiston E."/>
            <person name="Hung C.-Y."/>
            <person name="McMahan C."/>
            <person name="White J."/>
            <person name="Sykes S."/>
            <person name="Heiman D."/>
            <person name="Young S."/>
            <person name="Zeng Q."/>
            <person name="Abouelleil A."/>
            <person name="Aftuck L."/>
            <person name="Bessette D."/>
            <person name="Brown A."/>
            <person name="FitzGerald M."/>
            <person name="Lui A."/>
            <person name="Macdonald J.P."/>
            <person name="Priest M."/>
            <person name="Orbach M.J."/>
            <person name="Galgiani J.N."/>
            <person name="Kirkland T.N."/>
            <person name="Cole G.T."/>
            <person name="Birren B.W."/>
            <person name="Henn M.R."/>
            <person name="Taylor J.W."/>
            <person name="Rounsley S.D."/>
        </authorList>
    </citation>
    <scope>GENOME REANNOTATION</scope>
    <source>
        <strain evidence="9">RS</strain>
    </source>
</reference>
<dbReference type="CDD" id="cd00067">
    <property type="entry name" value="GAL4"/>
    <property type="match status" value="1"/>
</dbReference>
<dbReference type="VEuPathDB" id="FungiDB:CIMG_04194"/>
<dbReference type="InterPro" id="IPR007219">
    <property type="entry name" value="XnlR_reg_dom"/>
</dbReference>
<dbReference type="SMART" id="SM00066">
    <property type="entry name" value="GAL4"/>
    <property type="match status" value="1"/>
</dbReference>
<feature type="region of interest" description="Disordered" evidence="6">
    <location>
        <begin position="92"/>
        <end position="118"/>
    </location>
</feature>
<evidence type="ECO:0000259" key="7">
    <source>
        <dbReference type="PROSITE" id="PS50048"/>
    </source>
</evidence>
<evidence type="ECO:0000256" key="5">
    <source>
        <dbReference type="ARBA" id="ARBA00023242"/>
    </source>
</evidence>
<dbReference type="PANTHER" id="PTHR46910:SF5">
    <property type="entry name" value="ZN(II)2CYS6 TRANSCRIPTION FACTOR (EUROFUNG)"/>
    <property type="match status" value="1"/>
</dbReference>
<feature type="compositionally biased region" description="Basic and acidic residues" evidence="6">
    <location>
        <begin position="105"/>
        <end position="116"/>
    </location>
</feature>
<dbReference type="PANTHER" id="PTHR46910">
    <property type="entry name" value="TRANSCRIPTION FACTOR PDR1"/>
    <property type="match status" value="1"/>
</dbReference>
<dbReference type="OrthoDB" id="103819at2759"/>
<evidence type="ECO:0000256" key="1">
    <source>
        <dbReference type="ARBA" id="ARBA00022723"/>
    </source>
</evidence>
<dbReference type="RefSeq" id="XP_001244753.2">
    <property type="nucleotide sequence ID" value="XM_001244752.2"/>
</dbReference>
<dbReference type="InParanoid" id="J3KCZ9"/>
<proteinExistence type="predicted"/>
<reference evidence="9" key="1">
    <citation type="journal article" date="2009" name="Genome Res.">
        <title>Comparative genomic analyses of the human fungal pathogens Coccidioides and their relatives.</title>
        <authorList>
            <person name="Sharpton T.J."/>
            <person name="Stajich J.E."/>
            <person name="Rounsley S.D."/>
            <person name="Gardner M.J."/>
            <person name="Wortman J.R."/>
            <person name="Jordar V.S."/>
            <person name="Maiti R."/>
            <person name="Kodira C.D."/>
            <person name="Neafsey D.E."/>
            <person name="Zeng Q."/>
            <person name="Hung C.-Y."/>
            <person name="McMahan C."/>
            <person name="Muszewska A."/>
            <person name="Grynberg M."/>
            <person name="Mandel M.A."/>
            <person name="Kellner E.M."/>
            <person name="Barker B.M."/>
            <person name="Galgiani J.N."/>
            <person name="Orbach M.J."/>
            <person name="Kirkland T.N."/>
            <person name="Cole G.T."/>
            <person name="Henn M.R."/>
            <person name="Birren B.W."/>
            <person name="Taylor J.W."/>
        </authorList>
    </citation>
    <scope>NUCLEOTIDE SEQUENCE [LARGE SCALE GENOMIC DNA]</scope>
    <source>
        <strain evidence="9">RS</strain>
    </source>
</reference>
<evidence type="ECO:0000256" key="2">
    <source>
        <dbReference type="ARBA" id="ARBA00023015"/>
    </source>
</evidence>